<gene>
    <name evidence="3" type="ORF">HMF7854_08520</name>
</gene>
<dbReference type="InterPro" id="IPR002413">
    <property type="entry name" value="V5_allergen-like"/>
</dbReference>
<comment type="caution">
    <text evidence="3">The sequence shown here is derived from an EMBL/GenBank/DDBJ whole genome shotgun (WGS) entry which is preliminary data.</text>
</comment>
<feature type="chain" id="PRO_5019446016" description="SCP domain-containing protein" evidence="1">
    <location>
        <begin position="29"/>
        <end position="216"/>
    </location>
</feature>
<accession>A0A429VA62</accession>
<dbReference type="InterPro" id="IPR018244">
    <property type="entry name" value="Allrgn_V5/Tpx1_CS"/>
</dbReference>
<dbReference type="SMART" id="SM00198">
    <property type="entry name" value="SCP"/>
    <property type="match status" value="1"/>
</dbReference>
<dbReference type="AlphaFoldDB" id="A0A429VA62"/>
<dbReference type="PRINTS" id="PR00838">
    <property type="entry name" value="V5ALLERGEN"/>
</dbReference>
<dbReference type="OrthoDB" id="9794228at2"/>
<keyword evidence="4" id="KW-1185">Reference proteome</keyword>
<feature type="signal peptide" evidence="1">
    <location>
        <begin position="1"/>
        <end position="28"/>
    </location>
</feature>
<evidence type="ECO:0000256" key="1">
    <source>
        <dbReference type="SAM" id="SignalP"/>
    </source>
</evidence>
<dbReference type="Gene3D" id="3.40.33.10">
    <property type="entry name" value="CAP"/>
    <property type="match status" value="1"/>
</dbReference>
<sequence>MLGAAESRTMITRALMLLLLALPCTATAAVTPDRPSANWPQAADRGDALLRRTALRLHNDARRRFGVAPLTWNEGLAAAAQAYAAQMAVTGIYQHDPTPGRRKLMGENLWRGQRGVFGYEVMIGLMVDEDALFQPGVFPAISRTGSWHDVGHYTQIVWPTTTEVGCATASSATTDYLVCRYAPTGNKDGTALVPGGARLSVAALTVAAGDPLAPLP</sequence>
<protein>
    <recommendedName>
        <fullName evidence="2">SCP domain-containing protein</fullName>
    </recommendedName>
</protein>
<dbReference type="Pfam" id="PF00188">
    <property type="entry name" value="CAP"/>
    <property type="match status" value="1"/>
</dbReference>
<organism evidence="3 4">
    <name type="scientific">Sphingomonas ginkgonis</name>
    <dbReference type="NCBI Taxonomy" id="2315330"/>
    <lineage>
        <taxon>Bacteria</taxon>
        <taxon>Pseudomonadati</taxon>
        <taxon>Pseudomonadota</taxon>
        <taxon>Alphaproteobacteria</taxon>
        <taxon>Sphingomonadales</taxon>
        <taxon>Sphingomonadaceae</taxon>
        <taxon>Sphingomonas</taxon>
    </lineage>
</organism>
<dbReference type="PRINTS" id="PR00837">
    <property type="entry name" value="V5TPXLIKE"/>
</dbReference>
<name>A0A429VA62_9SPHN</name>
<dbReference type="PROSITE" id="PS01009">
    <property type="entry name" value="CRISP_1"/>
    <property type="match status" value="1"/>
</dbReference>
<evidence type="ECO:0000259" key="2">
    <source>
        <dbReference type="SMART" id="SM00198"/>
    </source>
</evidence>
<feature type="domain" description="SCP" evidence="2">
    <location>
        <begin position="49"/>
        <end position="189"/>
    </location>
</feature>
<dbReference type="EMBL" id="RWJF01000001">
    <property type="protein sequence ID" value="RST30879.1"/>
    <property type="molecule type" value="Genomic_DNA"/>
</dbReference>
<dbReference type="InterPro" id="IPR014044">
    <property type="entry name" value="CAP_dom"/>
</dbReference>
<proteinExistence type="predicted"/>
<dbReference type="SUPFAM" id="SSF55797">
    <property type="entry name" value="PR-1-like"/>
    <property type="match status" value="1"/>
</dbReference>
<evidence type="ECO:0000313" key="4">
    <source>
        <dbReference type="Proteomes" id="UP000274661"/>
    </source>
</evidence>
<dbReference type="InterPro" id="IPR035940">
    <property type="entry name" value="CAP_sf"/>
</dbReference>
<evidence type="ECO:0000313" key="3">
    <source>
        <dbReference type="EMBL" id="RST30879.1"/>
    </source>
</evidence>
<reference evidence="3 4" key="1">
    <citation type="submission" date="2018-12" db="EMBL/GenBank/DDBJ databases">
        <title>Sphingomonas sp. HMF7854 Genome sequencing and assembly.</title>
        <authorList>
            <person name="Cha I."/>
            <person name="Kang H."/>
            <person name="Kim H."/>
            <person name="Kang J."/>
            <person name="Joh K."/>
        </authorList>
    </citation>
    <scope>NUCLEOTIDE SEQUENCE [LARGE SCALE GENOMIC DNA]</scope>
    <source>
        <strain evidence="3 4">HMF7854</strain>
    </source>
</reference>
<dbReference type="PANTHER" id="PTHR10334">
    <property type="entry name" value="CYSTEINE-RICH SECRETORY PROTEIN-RELATED"/>
    <property type="match status" value="1"/>
</dbReference>
<dbReference type="InterPro" id="IPR001283">
    <property type="entry name" value="CRISP-related"/>
</dbReference>
<dbReference type="Proteomes" id="UP000274661">
    <property type="component" value="Unassembled WGS sequence"/>
</dbReference>
<keyword evidence="1" id="KW-0732">Signal</keyword>
<dbReference type="GO" id="GO:0005576">
    <property type="term" value="C:extracellular region"/>
    <property type="evidence" value="ECO:0007669"/>
    <property type="project" value="InterPro"/>
</dbReference>